<dbReference type="EMBL" id="MTKT01000666">
    <property type="protein sequence ID" value="OWM89339.1"/>
    <property type="molecule type" value="Genomic_DNA"/>
</dbReference>
<evidence type="ECO:0000313" key="2">
    <source>
        <dbReference type="EMBL" id="OWM89339.1"/>
    </source>
</evidence>
<comment type="caution">
    <text evidence="2">The sequence shown here is derived from an EMBL/GenBank/DDBJ whole genome shotgun (WGS) entry which is preliminary data.</text>
</comment>
<dbReference type="AlphaFoldDB" id="A0A218XXL6"/>
<reference evidence="2" key="2">
    <citation type="submission" date="2017-06" db="EMBL/GenBank/DDBJ databases">
        <title>The pomegranate genome and the genomics of punicalagin biosynthesis.</title>
        <authorList>
            <person name="Xu C."/>
        </authorList>
    </citation>
    <scope>NUCLEOTIDE SEQUENCE [LARGE SCALE GENOMIC DNA]</scope>
    <source>
        <tissue evidence="2">Fresh leaf</tissue>
    </source>
</reference>
<protein>
    <recommendedName>
        <fullName evidence="1">RNase H type-1 domain-containing protein</fullName>
    </recommendedName>
</protein>
<proteinExistence type="predicted"/>
<keyword evidence="5" id="KW-1185">Reference proteome</keyword>
<evidence type="ECO:0000313" key="5">
    <source>
        <dbReference type="Proteomes" id="UP000233551"/>
    </source>
</evidence>
<dbReference type="Proteomes" id="UP000197138">
    <property type="component" value="Unassembled WGS sequence"/>
</dbReference>
<accession>A0A218XXL6</accession>
<dbReference type="Proteomes" id="UP000233551">
    <property type="component" value="Unassembled WGS sequence"/>
</dbReference>
<dbReference type="EMBL" id="PGOL01000993">
    <property type="protein sequence ID" value="PKI61968.1"/>
    <property type="molecule type" value="Genomic_DNA"/>
</dbReference>
<evidence type="ECO:0000313" key="3">
    <source>
        <dbReference type="EMBL" id="PKI61968.1"/>
    </source>
</evidence>
<gene>
    <name evidence="2" type="ORF">CDL15_Pgr024087</name>
    <name evidence="3" type="ORF">CRG98_017694</name>
</gene>
<evidence type="ECO:0000259" key="1">
    <source>
        <dbReference type="Pfam" id="PF13456"/>
    </source>
</evidence>
<evidence type="ECO:0000313" key="4">
    <source>
        <dbReference type="Proteomes" id="UP000197138"/>
    </source>
</evidence>
<feature type="domain" description="RNase H type-1" evidence="1">
    <location>
        <begin position="11"/>
        <end position="96"/>
    </location>
</feature>
<dbReference type="Pfam" id="PF13456">
    <property type="entry name" value="RVT_3"/>
    <property type="match status" value="1"/>
</dbReference>
<reference evidence="3 5" key="3">
    <citation type="submission" date="2017-11" db="EMBL/GenBank/DDBJ databases">
        <title>De-novo sequencing of pomegranate (Punica granatum L.) genome.</title>
        <authorList>
            <person name="Akparov Z."/>
            <person name="Amiraslanov A."/>
            <person name="Hajiyeva S."/>
            <person name="Abbasov M."/>
            <person name="Kaur K."/>
            <person name="Hamwieh A."/>
            <person name="Solovyev V."/>
            <person name="Salamov A."/>
            <person name="Braich B."/>
            <person name="Kosarev P."/>
            <person name="Mahmoud A."/>
            <person name="Hajiyev E."/>
            <person name="Babayeva S."/>
            <person name="Izzatullayeva V."/>
            <person name="Mammadov A."/>
            <person name="Mammadov A."/>
            <person name="Sharifova S."/>
            <person name="Ojaghi J."/>
            <person name="Eynullazada K."/>
            <person name="Bayramov B."/>
            <person name="Abdulazimova A."/>
            <person name="Shahmuradov I."/>
        </authorList>
    </citation>
    <scope>NUCLEOTIDE SEQUENCE [LARGE SCALE GENOMIC DNA]</scope>
    <source>
        <strain evidence="3">AG2017</strain>
        <strain evidence="5">cv. AG2017</strain>
        <tissue evidence="3">Leaf</tissue>
    </source>
</reference>
<sequence length="134" mass="14730">MDSNLHRCSLCSRKPSSIAGVVFDNAGTVTKAWCAPSITLYSSIQEEAQAILFAASIAFKFRQSKIWIRSNALLVVEAVSNLRNSPWEIGNVISDVKLIEFGQKPSIPNMAKESANALYILCEHSGIDPRKMES</sequence>
<organism evidence="2 4">
    <name type="scientific">Punica granatum</name>
    <name type="common">Pomegranate</name>
    <dbReference type="NCBI Taxonomy" id="22663"/>
    <lineage>
        <taxon>Eukaryota</taxon>
        <taxon>Viridiplantae</taxon>
        <taxon>Streptophyta</taxon>
        <taxon>Embryophyta</taxon>
        <taxon>Tracheophyta</taxon>
        <taxon>Spermatophyta</taxon>
        <taxon>Magnoliopsida</taxon>
        <taxon>eudicotyledons</taxon>
        <taxon>Gunneridae</taxon>
        <taxon>Pentapetalae</taxon>
        <taxon>rosids</taxon>
        <taxon>malvids</taxon>
        <taxon>Myrtales</taxon>
        <taxon>Lythraceae</taxon>
        <taxon>Punica</taxon>
    </lineage>
</organism>
<dbReference type="GO" id="GO:0003676">
    <property type="term" value="F:nucleic acid binding"/>
    <property type="evidence" value="ECO:0007669"/>
    <property type="project" value="InterPro"/>
</dbReference>
<reference evidence="4" key="1">
    <citation type="journal article" date="2017" name="Plant J.">
        <title>The pomegranate (Punica granatum L.) genome and the genomics of punicalagin biosynthesis.</title>
        <authorList>
            <person name="Qin G."/>
            <person name="Xu C."/>
            <person name="Ming R."/>
            <person name="Tang H."/>
            <person name="Guyot R."/>
            <person name="Kramer E.M."/>
            <person name="Hu Y."/>
            <person name="Yi X."/>
            <person name="Qi Y."/>
            <person name="Xu X."/>
            <person name="Gao Z."/>
            <person name="Pan H."/>
            <person name="Jian J."/>
            <person name="Tian Y."/>
            <person name="Yue Z."/>
            <person name="Xu Y."/>
        </authorList>
    </citation>
    <scope>NUCLEOTIDE SEQUENCE [LARGE SCALE GENOMIC DNA]</scope>
    <source>
        <strain evidence="4">cv. Dabenzi</strain>
    </source>
</reference>
<dbReference type="GO" id="GO:0004523">
    <property type="term" value="F:RNA-DNA hybrid ribonuclease activity"/>
    <property type="evidence" value="ECO:0007669"/>
    <property type="project" value="InterPro"/>
</dbReference>
<dbReference type="InterPro" id="IPR002156">
    <property type="entry name" value="RNaseH_domain"/>
</dbReference>
<name>A0A218XXL6_PUNGR</name>